<dbReference type="EMBL" id="SWFS01000005">
    <property type="protein sequence ID" value="KAA8917840.1"/>
    <property type="molecule type" value="Genomic_DNA"/>
</dbReference>
<accession>A0A642VEN3</accession>
<evidence type="ECO:0000313" key="2">
    <source>
        <dbReference type="EMBL" id="KAA8917840.1"/>
    </source>
</evidence>
<protein>
    <submittedName>
        <fullName evidence="2">Uncharacterized protein</fullName>
    </submittedName>
</protein>
<comment type="caution">
    <text evidence="2">The sequence shown here is derived from an EMBL/GenBank/DDBJ whole genome shotgun (WGS) entry which is preliminary data.</text>
</comment>
<organism evidence="2 3">
    <name type="scientific">Trichomonascus ciferrii</name>
    <dbReference type="NCBI Taxonomy" id="44093"/>
    <lineage>
        <taxon>Eukaryota</taxon>
        <taxon>Fungi</taxon>
        <taxon>Dikarya</taxon>
        <taxon>Ascomycota</taxon>
        <taxon>Saccharomycotina</taxon>
        <taxon>Dipodascomycetes</taxon>
        <taxon>Dipodascales</taxon>
        <taxon>Trichomonascaceae</taxon>
        <taxon>Trichomonascus</taxon>
        <taxon>Trichomonascus ciferrii complex</taxon>
    </lineage>
</organism>
<gene>
    <name evidence="2" type="ORF">TRICI_000005</name>
</gene>
<evidence type="ECO:0000256" key="1">
    <source>
        <dbReference type="SAM" id="MobiDB-lite"/>
    </source>
</evidence>
<proteinExistence type="predicted"/>
<reference evidence="2" key="1">
    <citation type="journal article" date="2019" name="G3 (Bethesda)">
        <title>Genome Assemblies of Two Rare Opportunistic Yeast Pathogens: Diutina rugosa (syn. Candida rugosa) and Trichomonascus ciferrii (syn. Candida ciferrii).</title>
        <authorList>
            <person name="Mixao V."/>
            <person name="Saus E."/>
            <person name="Hansen A.P."/>
            <person name="Lass-Florl C."/>
            <person name="Gabaldon T."/>
        </authorList>
    </citation>
    <scope>NUCLEOTIDE SEQUENCE</scope>
    <source>
        <strain evidence="2">CBS 4856</strain>
    </source>
</reference>
<dbReference type="Proteomes" id="UP000761534">
    <property type="component" value="Unassembled WGS sequence"/>
</dbReference>
<evidence type="ECO:0000313" key="3">
    <source>
        <dbReference type="Proteomes" id="UP000761534"/>
    </source>
</evidence>
<name>A0A642VEN3_9ASCO</name>
<dbReference type="VEuPathDB" id="FungiDB:TRICI_000005"/>
<feature type="region of interest" description="Disordered" evidence="1">
    <location>
        <begin position="1"/>
        <end position="35"/>
    </location>
</feature>
<sequence length="91" mass="10203">MLPATPPERKANPRNKTTLACQSAEDENPLLVPKENDSELRRDFSTVLITSIPSDERIKGIQSVNLTCTIEAFPCFEYNAESKMVKKAAEY</sequence>
<dbReference type="AlphaFoldDB" id="A0A642VEN3"/>
<keyword evidence="3" id="KW-1185">Reference proteome</keyword>